<proteinExistence type="predicted"/>
<evidence type="ECO:0000259" key="2">
    <source>
        <dbReference type="Pfam" id="PF07484"/>
    </source>
</evidence>
<name>A0A4Q0P2K6_9FLAO</name>
<feature type="signal peptide" evidence="1">
    <location>
        <begin position="1"/>
        <end position="21"/>
    </location>
</feature>
<evidence type="ECO:0000313" key="4">
    <source>
        <dbReference type="Proteomes" id="UP000289238"/>
    </source>
</evidence>
<protein>
    <submittedName>
        <fullName evidence="3">Microcystin-dependent protein</fullName>
    </submittedName>
</protein>
<dbReference type="InterPro" id="IPR037053">
    <property type="entry name" value="Phage_tail_collar_dom_sf"/>
</dbReference>
<feature type="domain" description="Phage tail collar" evidence="2">
    <location>
        <begin position="27"/>
        <end position="82"/>
    </location>
</feature>
<reference evidence="3 4" key="1">
    <citation type="submission" date="2018-07" db="EMBL/GenBank/DDBJ databases">
        <title>Leeuwenhoekiella genomics.</title>
        <authorList>
            <person name="Tahon G."/>
            <person name="Willems A."/>
        </authorList>
    </citation>
    <scope>NUCLEOTIDE SEQUENCE [LARGE SCALE GENOMIC DNA]</scope>
    <source>
        <strain evidence="3 4">LMG 22550</strain>
    </source>
</reference>
<evidence type="ECO:0000256" key="1">
    <source>
        <dbReference type="SAM" id="SignalP"/>
    </source>
</evidence>
<dbReference type="SUPFAM" id="SSF88874">
    <property type="entry name" value="Receptor-binding domain of short tail fibre protein gp12"/>
    <property type="match status" value="1"/>
</dbReference>
<keyword evidence="4" id="KW-1185">Reference proteome</keyword>
<dbReference type="Pfam" id="PF07484">
    <property type="entry name" value="Collar"/>
    <property type="match status" value="1"/>
</dbReference>
<dbReference type="InterPro" id="IPR011083">
    <property type="entry name" value="Phage_tail_collar_dom"/>
</dbReference>
<sequence>MKKKLLDSFLLFFLCIAGVNAQEAFIGEIRMFAGDFPPTYWAFCEGQLLPINQNQALFSILGTQYGGNGTTNFALPDLRGRVAVHVGQGNGLTPIVAGQQVGTEVNILTSVQLPPHTHSFNAVSEDGTTASPQGAFMAGTKALDPEYASIGTIIPMNSALLGPNSSANVPVENREPSLVLNYIICLQGIFPSRN</sequence>
<accession>A0A4Q0P2K6</accession>
<organism evidence="3 4">
    <name type="scientific">Leeuwenhoekiella aequorea</name>
    <dbReference type="NCBI Taxonomy" id="283736"/>
    <lineage>
        <taxon>Bacteria</taxon>
        <taxon>Pseudomonadati</taxon>
        <taxon>Bacteroidota</taxon>
        <taxon>Flavobacteriia</taxon>
        <taxon>Flavobacteriales</taxon>
        <taxon>Flavobacteriaceae</taxon>
        <taxon>Leeuwenhoekiella</taxon>
    </lineage>
</organism>
<dbReference type="EMBL" id="QOVM01000011">
    <property type="protein sequence ID" value="RXG20258.1"/>
    <property type="molecule type" value="Genomic_DNA"/>
</dbReference>
<dbReference type="RefSeq" id="WP_241652436.1">
    <property type="nucleotide sequence ID" value="NZ_QOVM01000011.1"/>
</dbReference>
<keyword evidence="1" id="KW-0732">Signal</keyword>
<gene>
    <name evidence="3" type="ORF">DSM00_3138</name>
</gene>
<dbReference type="Proteomes" id="UP000289238">
    <property type="component" value="Unassembled WGS sequence"/>
</dbReference>
<comment type="caution">
    <text evidence="3">The sequence shown here is derived from an EMBL/GenBank/DDBJ whole genome shotgun (WGS) entry which is preliminary data.</text>
</comment>
<dbReference type="Gene3D" id="3.90.1340.10">
    <property type="entry name" value="Phage tail collar domain"/>
    <property type="match status" value="1"/>
</dbReference>
<feature type="chain" id="PRO_5020207104" evidence="1">
    <location>
        <begin position="22"/>
        <end position="194"/>
    </location>
</feature>
<dbReference type="AlphaFoldDB" id="A0A4Q0P2K6"/>
<evidence type="ECO:0000313" key="3">
    <source>
        <dbReference type="EMBL" id="RXG20258.1"/>
    </source>
</evidence>